<dbReference type="Proteomes" id="UP000000851">
    <property type="component" value="Chromosome"/>
</dbReference>
<organism evidence="1 2">
    <name type="scientific">Catenulispora acidiphila (strain DSM 44928 / JCM 14897 / NBRC 102108 / NRRL B-24433 / ID139908)</name>
    <dbReference type="NCBI Taxonomy" id="479433"/>
    <lineage>
        <taxon>Bacteria</taxon>
        <taxon>Bacillati</taxon>
        <taxon>Actinomycetota</taxon>
        <taxon>Actinomycetes</taxon>
        <taxon>Catenulisporales</taxon>
        <taxon>Catenulisporaceae</taxon>
        <taxon>Catenulispora</taxon>
    </lineage>
</organism>
<evidence type="ECO:0000313" key="2">
    <source>
        <dbReference type="Proteomes" id="UP000000851"/>
    </source>
</evidence>
<proteinExistence type="predicted"/>
<keyword evidence="2" id="KW-1185">Reference proteome</keyword>
<dbReference type="AlphaFoldDB" id="C7Q2R9"/>
<dbReference type="KEGG" id="cai:Caci_2902"/>
<sequence length="78" mass="8749">MGNDRLESLPSSASWVPVEGELLNEDGSALLNLVFDFRTLPLLLDLLPLRASWRHPIWSVTGKVGERGLFVCRKVCKE</sequence>
<dbReference type="EMBL" id="CP001700">
    <property type="protein sequence ID" value="ACU71811.1"/>
    <property type="molecule type" value="Genomic_DNA"/>
</dbReference>
<dbReference type="STRING" id="479433.Caci_2902"/>
<accession>C7Q2R9</accession>
<protein>
    <submittedName>
        <fullName evidence="1">Uncharacterized protein</fullName>
    </submittedName>
</protein>
<gene>
    <name evidence="1" type="ordered locus">Caci_2902</name>
</gene>
<reference evidence="1 2" key="1">
    <citation type="journal article" date="2009" name="Stand. Genomic Sci.">
        <title>Complete genome sequence of Catenulispora acidiphila type strain (ID 139908).</title>
        <authorList>
            <person name="Copeland A."/>
            <person name="Lapidus A."/>
            <person name="Glavina Del Rio T."/>
            <person name="Nolan M."/>
            <person name="Lucas S."/>
            <person name="Chen F."/>
            <person name="Tice H."/>
            <person name="Cheng J.F."/>
            <person name="Bruce D."/>
            <person name="Goodwin L."/>
            <person name="Pitluck S."/>
            <person name="Mikhailova N."/>
            <person name="Pati A."/>
            <person name="Ivanova N."/>
            <person name="Mavromatis K."/>
            <person name="Chen A."/>
            <person name="Palaniappan K."/>
            <person name="Chain P."/>
            <person name="Land M."/>
            <person name="Hauser L."/>
            <person name="Chang Y.J."/>
            <person name="Jeffries C.D."/>
            <person name="Chertkov O."/>
            <person name="Brettin T."/>
            <person name="Detter J.C."/>
            <person name="Han C."/>
            <person name="Ali Z."/>
            <person name="Tindall B.J."/>
            <person name="Goker M."/>
            <person name="Bristow J."/>
            <person name="Eisen J.A."/>
            <person name="Markowitz V."/>
            <person name="Hugenholtz P."/>
            <person name="Kyrpides N.C."/>
            <person name="Klenk H.P."/>
        </authorList>
    </citation>
    <scope>NUCLEOTIDE SEQUENCE [LARGE SCALE GENOMIC DNA]</scope>
    <source>
        <strain evidence="2">DSM 44928 / JCM 14897 / NBRC 102108 / NRRL B-24433 / ID139908</strain>
    </source>
</reference>
<dbReference type="HOGENOM" id="CLU_2615520_0_0_11"/>
<name>C7Q2R9_CATAD</name>
<evidence type="ECO:0000313" key="1">
    <source>
        <dbReference type="EMBL" id="ACU71811.1"/>
    </source>
</evidence>
<dbReference type="InParanoid" id="C7Q2R9"/>